<dbReference type="InterPro" id="IPR011515">
    <property type="entry name" value="Shugoshin_C"/>
</dbReference>
<dbReference type="GO" id="GO:0000775">
    <property type="term" value="C:chromosome, centromeric region"/>
    <property type="evidence" value="ECO:0007669"/>
    <property type="project" value="InterPro"/>
</dbReference>
<feature type="compositionally biased region" description="Basic and acidic residues" evidence="3">
    <location>
        <begin position="231"/>
        <end position="240"/>
    </location>
</feature>
<dbReference type="Pfam" id="PF07557">
    <property type="entry name" value="Shugoshin_C"/>
    <property type="match status" value="1"/>
</dbReference>
<keyword evidence="2" id="KW-0159">Chromosome partition</keyword>
<name>A0AAD8P695_TARER</name>
<dbReference type="AlphaFoldDB" id="A0AAD8P695"/>
<accession>A0AAD8P695</accession>
<dbReference type="GO" id="GO:0034090">
    <property type="term" value="P:maintenance of meiotic sister chromatid cohesion"/>
    <property type="evidence" value="ECO:0007669"/>
    <property type="project" value="InterPro"/>
</dbReference>
<evidence type="ECO:0000256" key="1">
    <source>
        <dbReference type="ARBA" id="ARBA00010845"/>
    </source>
</evidence>
<comment type="similarity">
    <text evidence="1">Belongs to the shugoshin family.</text>
</comment>
<feature type="region of interest" description="Disordered" evidence="3">
    <location>
        <begin position="22"/>
        <end position="44"/>
    </location>
</feature>
<feature type="domain" description="Shugoshin C-terminal" evidence="4">
    <location>
        <begin position="251"/>
        <end position="275"/>
    </location>
</feature>
<evidence type="ECO:0000313" key="5">
    <source>
        <dbReference type="EMBL" id="KAK1435123.1"/>
    </source>
</evidence>
<dbReference type="Proteomes" id="UP001229421">
    <property type="component" value="Unassembled WGS sequence"/>
</dbReference>
<dbReference type="PANTHER" id="PTHR34373:SF8">
    <property type="entry name" value="SHUGOSHIN"/>
    <property type="match status" value="1"/>
</dbReference>
<dbReference type="GO" id="GO:0005634">
    <property type="term" value="C:nucleus"/>
    <property type="evidence" value="ECO:0007669"/>
    <property type="project" value="InterPro"/>
</dbReference>
<feature type="region of interest" description="Disordered" evidence="3">
    <location>
        <begin position="155"/>
        <end position="205"/>
    </location>
</feature>
<feature type="compositionally biased region" description="Polar residues" evidence="3">
    <location>
        <begin position="22"/>
        <end position="31"/>
    </location>
</feature>
<feature type="compositionally biased region" description="Basic and acidic residues" evidence="3">
    <location>
        <begin position="256"/>
        <end position="265"/>
    </location>
</feature>
<dbReference type="GO" id="GO:0045144">
    <property type="term" value="P:meiotic sister chromatid segregation"/>
    <property type="evidence" value="ECO:0007669"/>
    <property type="project" value="InterPro"/>
</dbReference>
<organism evidence="5 6">
    <name type="scientific">Tagetes erecta</name>
    <name type="common">African marigold</name>
    <dbReference type="NCBI Taxonomy" id="13708"/>
    <lineage>
        <taxon>Eukaryota</taxon>
        <taxon>Viridiplantae</taxon>
        <taxon>Streptophyta</taxon>
        <taxon>Embryophyta</taxon>
        <taxon>Tracheophyta</taxon>
        <taxon>Spermatophyta</taxon>
        <taxon>Magnoliopsida</taxon>
        <taxon>eudicotyledons</taxon>
        <taxon>Gunneridae</taxon>
        <taxon>Pentapetalae</taxon>
        <taxon>asterids</taxon>
        <taxon>campanulids</taxon>
        <taxon>Asterales</taxon>
        <taxon>Asteraceae</taxon>
        <taxon>Asteroideae</taxon>
        <taxon>Heliantheae alliance</taxon>
        <taxon>Tageteae</taxon>
        <taxon>Tagetes</taxon>
    </lineage>
</organism>
<evidence type="ECO:0000313" key="6">
    <source>
        <dbReference type="Proteomes" id="UP001229421"/>
    </source>
</evidence>
<dbReference type="PANTHER" id="PTHR34373">
    <property type="entry name" value="SHUGOSHIN 2"/>
    <property type="match status" value="1"/>
</dbReference>
<evidence type="ECO:0000256" key="2">
    <source>
        <dbReference type="ARBA" id="ARBA00022829"/>
    </source>
</evidence>
<dbReference type="InterPro" id="IPR044693">
    <property type="entry name" value="SGO_plant"/>
</dbReference>
<sequence length="277" mass="32124">MAKTSSFGKSIRKRLSDITNYQPQHKSSPVFHQNFPLDDSSSPAKQQIDRLVKENQGLLKLITDKNKVIETNGVELQNLRIVVQKTRLQNWNLAQSNSHMMAELNLGKKKLKELQHQLACKDALLKTMKLDLQAKHETNVQKCESKDGEKAVVIRQNTDKQLRPGRSQSIGHMTKVEVSEEEMLENKRRRVRRQSARFTSQHNEPDENLFEIKDLKMHEDYGPLSNMINEQKQDKCRSESEPQGSQRMSFGRPSRKAAEKIHSYKETPLNIKMRRPE</sequence>
<proteinExistence type="inferred from homology"/>
<protein>
    <recommendedName>
        <fullName evidence="4">Shugoshin C-terminal domain-containing protein</fullName>
    </recommendedName>
</protein>
<feature type="region of interest" description="Disordered" evidence="3">
    <location>
        <begin position="227"/>
        <end position="277"/>
    </location>
</feature>
<dbReference type="EMBL" id="JAUHHV010000001">
    <property type="protein sequence ID" value="KAK1435123.1"/>
    <property type="molecule type" value="Genomic_DNA"/>
</dbReference>
<keyword evidence="6" id="KW-1185">Reference proteome</keyword>
<evidence type="ECO:0000259" key="4">
    <source>
        <dbReference type="Pfam" id="PF07557"/>
    </source>
</evidence>
<evidence type="ECO:0000256" key="3">
    <source>
        <dbReference type="SAM" id="MobiDB-lite"/>
    </source>
</evidence>
<comment type="caution">
    <text evidence="5">The sequence shown here is derived from an EMBL/GenBank/DDBJ whole genome shotgun (WGS) entry which is preliminary data.</text>
</comment>
<gene>
    <name evidence="5" type="ORF">QVD17_00883</name>
</gene>
<reference evidence="5" key="1">
    <citation type="journal article" date="2023" name="bioRxiv">
        <title>Improved chromosome-level genome assembly for marigold (Tagetes erecta).</title>
        <authorList>
            <person name="Jiang F."/>
            <person name="Yuan L."/>
            <person name="Wang S."/>
            <person name="Wang H."/>
            <person name="Xu D."/>
            <person name="Wang A."/>
            <person name="Fan W."/>
        </authorList>
    </citation>
    <scope>NUCLEOTIDE SEQUENCE</scope>
    <source>
        <strain evidence="5">WSJ</strain>
        <tissue evidence="5">Leaf</tissue>
    </source>
</reference>